<comment type="cofactor">
    <cofactor evidence="1 7">
        <name>heme</name>
        <dbReference type="ChEBI" id="CHEBI:30413"/>
    </cofactor>
</comment>
<dbReference type="InterPro" id="IPR001128">
    <property type="entry name" value="Cyt_P450"/>
</dbReference>
<dbReference type="PANTHER" id="PTHR24305">
    <property type="entry name" value="CYTOCHROME P450"/>
    <property type="match status" value="1"/>
</dbReference>
<dbReference type="InterPro" id="IPR036396">
    <property type="entry name" value="Cyt_P450_sf"/>
</dbReference>
<organism evidence="10 11">
    <name type="scientific">Botryosphaeria dothidea</name>
    <dbReference type="NCBI Taxonomy" id="55169"/>
    <lineage>
        <taxon>Eukaryota</taxon>
        <taxon>Fungi</taxon>
        <taxon>Dikarya</taxon>
        <taxon>Ascomycota</taxon>
        <taxon>Pezizomycotina</taxon>
        <taxon>Dothideomycetes</taxon>
        <taxon>Dothideomycetes incertae sedis</taxon>
        <taxon>Botryosphaeriales</taxon>
        <taxon>Botryosphaeriaceae</taxon>
        <taxon>Botryosphaeria</taxon>
    </lineage>
</organism>
<dbReference type="GO" id="GO:0020037">
    <property type="term" value="F:heme binding"/>
    <property type="evidence" value="ECO:0007669"/>
    <property type="project" value="InterPro"/>
</dbReference>
<feature type="region of interest" description="Disordered" evidence="9">
    <location>
        <begin position="507"/>
        <end position="537"/>
    </location>
</feature>
<protein>
    <submittedName>
        <fullName evidence="10">Cytochrome P450</fullName>
    </submittedName>
</protein>
<feature type="binding site" description="axial binding residue" evidence="7">
    <location>
        <position position="459"/>
    </location>
    <ligand>
        <name>heme</name>
        <dbReference type="ChEBI" id="CHEBI:30413"/>
    </ligand>
    <ligandPart>
        <name>Fe</name>
        <dbReference type="ChEBI" id="CHEBI:18248"/>
    </ligandPart>
</feature>
<dbReference type="PANTHER" id="PTHR24305:SF157">
    <property type="entry name" value="N-ACETYLTRYPTOPHAN 6-HYDROXYLASE IVOC-RELATED"/>
    <property type="match status" value="1"/>
</dbReference>
<dbReference type="Pfam" id="PF00067">
    <property type="entry name" value="p450"/>
    <property type="match status" value="2"/>
</dbReference>
<dbReference type="GO" id="GO:0004497">
    <property type="term" value="F:monooxygenase activity"/>
    <property type="evidence" value="ECO:0007669"/>
    <property type="project" value="UniProtKB-KW"/>
</dbReference>
<dbReference type="SUPFAM" id="SSF48264">
    <property type="entry name" value="Cytochrome P450"/>
    <property type="match status" value="1"/>
</dbReference>
<dbReference type="InterPro" id="IPR029058">
    <property type="entry name" value="AB_hydrolase_fold"/>
</dbReference>
<dbReference type="EMBL" id="WWBZ02000001">
    <property type="protein sequence ID" value="KAF4313926.1"/>
    <property type="molecule type" value="Genomic_DNA"/>
</dbReference>
<dbReference type="AlphaFoldDB" id="A0A8H4J658"/>
<keyword evidence="4 8" id="KW-0560">Oxidoreductase</keyword>
<dbReference type="Proteomes" id="UP000572817">
    <property type="component" value="Unassembled WGS sequence"/>
</dbReference>
<dbReference type="PRINTS" id="PR00463">
    <property type="entry name" value="EP450I"/>
</dbReference>
<proteinExistence type="inferred from homology"/>
<comment type="caution">
    <text evidence="10">The sequence shown here is derived from an EMBL/GenBank/DDBJ whole genome shotgun (WGS) entry which is preliminary data.</text>
</comment>
<evidence type="ECO:0000256" key="8">
    <source>
        <dbReference type="RuleBase" id="RU000461"/>
    </source>
</evidence>
<evidence type="ECO:0000256" key="6">
    <source>
        <dbReference type="ARBA" id="ARBA00023033"/>
    </source>
</evidence>
<evidence type="ECO:0000256" key="3">
    <source>
        <dbReference type="ARBA" id="ARBA00022723"/>
    </source>
</evidence>
<dbReference type="GO" id="GO:0005506">
    <property type="term" value="F:iron ion binding"/>
    <property type="evidence" value="ECO:0007669"/>
    <property type="project" value="InterPro"/>
</dbReference>
<dbReference type="PROSITE" id="PS00086">
    <property type="entry name" value="CYTOCHROME_P450"/>
    <property type="match status" value="1"/>
</dbReference>
<comment type="similarity">
    <text evidence="2 8">Belongs to the cytochrome P450 family.</text>
</comment>
<reference evidence="10" key="1">
    <citation type="submission" date="2020-04" db="EMBL/GenBank/DDBJ databases">
        <title>Genome Assembly and Annotation of Botryosphaeria dothidea sdau 11-99, a Latent Pathogen of Apple Fruit Ring Rot in China.</title>
        <authorList>
            <person name="Yu C."/>
            <person name="Diao Y."/>
            <person name="Lu Q."/>
            <person name="Zhao J."/>
            <person name="Cui S."/>
            <person name="Peng C."/>
            <person name="He B."/>
            <person name="Liu H."/>
        </authorList>
    </citation>
    <scope>NUCLEOTIDE SEQUENCE [LARGE SCALE GENOMIC DNA]</scope>
    <source>
        <strain evidence="10">Sdau11-99</strain>
    </source>
</reference>
<evidence type="ECO:0000256" key="2">
    <source>
        <dbReference type="ARBA" id="ARBA00010617"/>
    </source>
</evidence>
<evidence type="ECO:0000256" key="7">
    <source>
        <dbReference type="PIRSR" id="PIRSR602401-1"/>
    </source>
</evidence>
<accession>A0A8H4J658</accession>
<dbReference type="GO" id="GO:0016705">
    <property type="term" value="F:oxidoreductase activity, acting on paired donors, with incorporation or reduction of molecular oxygen"/>
    <property type="evidence" value="ECO:0007669"/>
    <property type="project" value="InterPro"/>
</dbReference>
<dbReference type="CDD" id="cd11062">
    <property type="entry name" value="CYP58-like"/>
    <property type="match status" value="1"/>
</dbReference>
<evidence type="ECO:0000313" key="10">
    <source>
        <dbReference type="EMBL" id="KAF4313926.1"/>
    </source>
</evidence>
<dbReference type="InterPro" id="IPR050121">
    <property type="entry name" value="Cytochrome_P450_monoxygenase"/>
</dbReference>
<name>A0A8H4J658_9PEZI</name>
<keyword evidence="11" id="KW-1185">Reference proteome</keyword>
<keyword evidence="6 8" id="KW-0503">Monooxygenase</keyword>
<keyword evidence="7 8" id="KW-0349">Heme</keyword>
<sequence length="599" mass="67143">MTTIDRDTISDSLTAHPFAIALGPKLAGLTYWYECYHDVFRSGQYTAVIIDLHKKHGPIIRINPDELHVSDPSFIDTLYPSTGKKREISPYFFRPFAFEGSHFGSANHDLHRMRRAPLSRFFSKAMVGKLEPTIKHHAVKFSTNLESWSNTAQPLNLVTAISCFSADVITEYLFGQSYNFLDDPKMETSLYQPIHGGTEVTIAFKHFPVYMKMFLSIPSFVMKRLSPDSGTMLTLKQDSRTRVKEIKEDIRNNVPKTHMTVFHDLLTSTLPESEKGTERLGMESQALVGAGMETTAWSKSSSIVTIQHKYTDNNHSVAGLSVDMYHLLASPEIKAKLRAELEAAIPSSDPSQMPPWSTLEKLPYLSACIHEGLRLSYGVPSRLARLSPDEHIIYHGRHKTWAIPPGYAVGMSSYQIHHDESIFPESTKYKPERWLNEDGKWSRHLDQYFLSFSKGSRNCLGMNLAYAEKYILLATMIRCFGDRLELFETTVEDVEFHHDAFIPGVKPGSKGRPYENSTSSTASPTAPTSSAPSLHLSKPSHHILIPDQLGYGGTSKPTDSLLYNARAISADHAELLAHEHVARTAGAGHDWGSFSAQRL</sequence>
<evidence type="ECO:0000256" key="5">
    <source>
        <dbReference type="ARBA" id="ARBA00023004"/>
    </source>
</evidence>
<feature type="compositionally biased region" description="Low complexity" evidence="9">
    <location>
        <begin position="517"/>
        <end position="533"/>
    </location>
</feature>
<evidence type="ECO:0000313" key="11">
    <source>
        <dbReference type="Proteomes" id="UP000572817"/>
    </source>
</evidence>
<dbReference type="OrthoDB" id="3945418at2759"/>
<dbReference type="InterPro" id="IPR002401">
    <property type="entry name" value="Cyt_P450_E_grp-I"/>
</dbReference>
<dbReference type="InterPro" id="IPR017972">
    <property type="entry name" value="Cyt_P450_CS"/>
</dbReference>
<keyword evidence="5 7" id="KW-0408">Iron</keyword>
<evidence type="ECO:0000256" key="9">
    <source>
        <dbReference type="SAM" id="MobiDB-lite"/>
    </source>
</evidence>
<dbReference type="Gene3D" id="1.10.630.10">
    <property type="entry name" value="Cytochrome P450"/>
    <property type="match status" value="1"/>
</dbReference>
<dbReference type="SUPFAM" id="SSF53474">
    <property type="entry name" value="alpha/beta-Hydrolases"/>
    <property type="match status" value="1"/>
</dbReference>
<evidence type="ECO:0000256" key="4">
    <source>
        <dbReference type="ARBA" id="ARBA00023002"/>
    </source>
</evidence>
<dbReference type="Gene3D" id="3.40.50.1820">
    <property type="entry name" value="alpha/beta hydrolase"/>
    <property type="match status" value="1"/>
</dbReference>
<keyword evidence="3 7" id="KW-0479">Metal-binding</keyword>
<gene>
    <name evidence="10" type="ORF">GTA08_BOTSDO01731</name>
</gene>
<evidence type="ECO:0000256" key="1">
    <source>
        <dbReference type="ARBA" id="ARBA00001971"/>
    </source>
</evidence>